<keyword evidence="7" id="KW-0448">Lipopolysaccharide biosynthesis</keyword>
<evidence type="ECO:0000256" key="6">
    <source>
        <dbReference type="ARBA" id="ARBA00022692"/>
    </source>
</evidence>
<keyword evidence="8 11" id="KW-1133">Transmembrane helix</keyword>
<organism evidence="13 14">
    <name type="scientific">Achromobacter deleyi</name>
    <dbReference type="NCBI Taxonomy" id="1353891"/>
    <lineage>
        <taxon>Bacteria</taxon>
        <taxon>Pseudomonadati</taxon>
        <taxon>Pseudomonadota</taxon>
        <taxon>Betaproteobacteria</taxon>
        <taxon>Burkholderiales</taxon>
        <taxon>Alcaligenaceae</taxon>
        <taxon>Achromobacter</taxon>
    </lineage>
</organism>
<evidence type="ECO:0000313" key="13">
    <source>
        <dbReference type="EMBL" id="QQB38110.1"/>
    </source>
</evidence>
<keyword evidence="5" id="KW-0441">Lipid A biosynthesis</keyword>
<dbReference type="EMBL" id="CP065997">
    <property type="protein sequence ID" value="QQB38110.1"/>
    <property type="molecule type" value="Genomic_DNA"/>
</dbReference>
<dbReference type="Gene3D" id="1.10.3730.20">
    <property type="match status" value="1"/>
</dbReference>
<keyword evidence="2" id="KW-1003">Cell membrane</keyword>
<dbReference type="AlphaFoldDB" id="A0A7T4B9E2"/>
<sequence length="119" mass="13179">MSPLVMMLWILNLLFDSIGQLVFKAAAVDPHLGEGGNRWRRMARRPWIWIGFVCYAMEFVLWLAFISLVPLSDGVLLGSISIVIVMLLGRIVFGERLTPLRVMGILLVSIGVAVVGLKG</sequence>
<dbReference type="GO" id="GO:0005886">
    <property type="term" value="C:plasma membrane"/>
    <property type="evidence" value="ECO:0007669"/>
    <property type="project" value="UniProtKB-SubCell"/>
</dbReference>
<evidence type="ECO:0000313" key="14">
    <source>
        <dbReference type="Proteomes" id="UP000595231"/>
    </source>
</evidence>
<name>A0A7T4B9E2_9BURK</name>
<dbReference type="InterPro" id="IPR000620">
    <property type="entry name" value="EamA_dom"/>
</dbReference>
<evidence type="ECO:0000256" key="11">
    <source>
        <dbReference type="SAM" id="Phobius"/>
    </source>
</evidence>
<dbReference type="Proteomes" id="UP000595231">
    <property type="component" value="Chromosome"/>
</dbReference>
<evidence type="ECO:0000259" key="12">
    <source>
        <dbReference type="Pfam" id="PF00892"/>
    </source>
</evidence>
<proteinExistence type="predicted"/>
<evidence type="ECO:0000256" key="8">
    <source>
        <dbReference type="ARBA" id="ARBA00022989"/>
    </source>
</evidence>
<keyword evidence="3" id="KW-0444">Lipid biosynthesis</keyword>
<evidence type="ECO:0000256" key="10">
    <source>
        <dbReference type="ARBA" id="ARBA00023136"/>
    </source>
</evidence>
<dbReference type="Pfam" id="PF00892">
    <property type="entry name" value="EamA"/>
    <property type="match status" value="1"/>
</dbReference>
<protein>
    <submittedName>
        <fullName evidence="13">EamA family transporter</fullName>
    </submittedName>
</protein>
<keyword evidence="4" id="KW-0997">Cell inner membrane</keyword>
<evidence type="ECO:0000256" key="7">
    <source>
        <dbReference type="ARBA" id="ARBA00022985"/>
    </source>
</evidence>
<evidence type="ECO:0000256" key="3">
    <source>
        <dbReference type="ARBA" id="ARBA00022516"/>
    </source>
</evidence>
<evidence type="ECO:0000256" key="1">
    <source>
        <dbReference type="ARBA" id="ARBA00004651"/>
    </source>
</evidence>
<keyword evidence="6 11" id="KW-0812">Transmembrane</keyword>
<evidence type="ECO:0000256" key="9">
    <source>
        <dbReference type="ARBA" id="ARBA00023098"/>
    </source>
</evidence>
<dbReference type="PANTHER" id="PTHR30561:SF9">
    <property type="entry name" value="4-AMINO-4-DEOXY-L-ARABINOSE-PHOSPHOUNDECAPRENOL FLIPPASE SUBUNIT ARNF-RELATED"/>
    <property type="match status" value="1"/>
</dbReference>
<evidence type="ECO:0000256" key="5">
    <source>
        <dbReference type="ARBA" id="ARBA00022556"/>
    </source>
</evidence>
<evidence type="ECO:0000256" key="2">
    <source>
        <dbReference type="ARBA" id="ARBA00022475"/>
    </source>
</evidence>
<comment type="subcellular location">
    <subcellularLocation>
        <location evidence="1">Cell membrane</location>
        <topology evidence="1">Multi-pass membrane protein</topology>
    </subcellularLocation>
</comment>
<reference evidence="13 14" key="1">
    <citation type="submission" date="2020-12" db="EMBL/GenBank/DDBJ databases">
        <title>FDA dAtabase for Regulatory Grade micrObial Sequences (FDA-ARGOS): Supporting development and validation of Infectious Disease Dx tests.</title>
        <authorList>
            <person name="Sproer C."/>
            <person name="Gronow S."/>
            <person name="Severitt S."/>
            <person name="Schroder I."/>
            <person name="Tallon L."/>
            <person name="Sadzewicz L."/>
            <person name="Zhao X."/>
            <person name="Boylan J."/>
            <person name="Ott S."/>
            <person name="Bowen H."/>
            <person name="Vavikolanu K."/>
            <person name="Mehta A."/>
            <person name="Aluvathingal J."/>
            <person name="Nadendla S."/>
            <person name="Lowell S."/>
            <person name="Myers T."/>
            <person name="Yan Y."/>
            <person name="Sichtig H."/>
        </authorList>
    </citation>
    <scope>NUCLEOTIDE SEQUENCE [LARGE SCALE GENOMIC DNA]</scope>
    <source>
        <strain evidence="13 14">FDAARGOS_1050</strain>
    </source>
</reference>
<feature type="transmembrane region" description="Helical" evidence="11">
    <location>
        <begin position="100"/>
        <end position="117"/>
    </location>
</feature>
<dbReference type="PANTHER" id="PTHR30561">
    <property type="entry name" value="SMR FAMILY PROTON-DEPENDENT DRUG EFFLUX TRANSPORTER SUGE"/>
    <property type="match status" value="1"/>
</dbReference>
<evidence type="ECO:0000256" key="4">
    <source>
        <dbReference type="ARBA" id="ARBA00022519"/>
    </source>
</evidence>
<feature type="domain" description="EamA" evidence="12">
    <location>
        <begin position="45"/>
        <end position="115"/>
    </location>
</feature>
<keyword evidence="9" id="KW-0443">Lipid metabolism</keyword>
<dbReference type="SUPFAM" id="SSF103481">
    <property type="entry name" value="Multidrug resistance efflux transporter EmrE"/>
    <property type="match status" value="1"/>
</dbReference>
<feature type="transmembrane region" description="Helical" evidence="11">
    <location>
        <begin position="75"/>
        <end position="93"/>
    </location>
</feature>
<accession>A0A7T4B9E2</accession>
<dbReference type="InterPro" id="IPR037185">
    <property type="entry name" value="EmrE-like"/>
</dbReference>
<dbReference type="GO" id="GO:0022857">
    <property type="term" value="F:transmembrane transporter activity"/>
    <property type="evidence" value="ECO:0007669"/>
    <property type="project" value="InterPro"/>
</dbReference>
<gene>
    <name evidence="13" type="ORF">I6I07_11600</name>
</gene>
<keyword evidence="10 11" id="KW-0472">Membrane</keyword>
<dbReference type="InterPro" id="IPR000390">
    <property type="entry name" value="Small_drug/metabolite_transptr"/>
</dbReference>
<feature type="transmembrane region" description="Helical" evidence="11">
    <location>
        <begin position="47"/>
        <end position="69"/>
    </location>
</feature>
<dbReference type="GO" id="GO:0009245">
    <property type="term" value="P:lipid A biosynthetic process"/>
    <property type="evidence" value="ECO:0007669"/>
    <property type="project" value="UniProtKB-KW"/>
</dbReference>
<dbReference type="GO" id="GO:0009103">
    <property type="term" value="P:lipopolysaccharide biosynthetic process"/>
    <property type="evidence" value="ECO:0007669"/>
    <property type="project" value="UniProtKB-KW"/>
</dbReference>